<dbReference type="InterPro" id="IPR046938">
    <property type="entry name" value="DNA_clamp_sf"/>
</dbReference>
<keyword evidence="5 9" id="KW-0548">Nucleotidyltransferase</keyword>
<dbReference type="PIRSF" id="PIRSF000804">
    <property type="entry name" value="DNA_pol_III_b"/>
    <property type="match status" value="1"/>
</dbReference>
<protein>
    <recommendedName>
        <fullName evidence="9">Beta sliding clamp</fullName>
    </recommendedName>
</protein>
<dbReference type="SMART" id="SM00480">
    <property type="entry name" value="POL3Bc"/>
    <property type="match status" value="1"/>
</dbReference>
<evidence type="ECO:0000313" key="14">
    <source>
        <dbReference type="Proteomes" id="UP000228906"/>
    </source>
</evidence>
<keyword evidence="4 9" id="KW-0808">Transferase</keyword>
<feature type="domain" description="DNA polymerase III beta sliding clamp central" evidence="11">
    <location>
        <begin position="146"/>
        <end position="249"/>
    </location>
</feature>
<keyword evidence="6 9" id="KW-0235">DNA replication</keyword>
<dbReference type="PANTHER" id="PTHR30478">
    <property type="entry name" value="DNA POLYMERASE III SUBUNIT BETA"/>
    <property type="match status" value="1"/>
</dbReference>
<keyword evidence="3 9" id="KW-0963">Cytoplasm</keyword>
<dbReference type="InterPro" id="IPR022637">
    <property type="entry name" value="DNA_polIII_beta_cen"/>
</dbReference>
<evidence type="ECO:0000256" key="2">
    <source>
        <dbReference type="ARBA" id="ARBA00010752"/>
    </source>
</evidence>
<feature type="domain" description="DNA polymerase III beta sliding clamp N-terminal" evidence="10">
    <location>
        <begin position="1"/>
        <end position="118"/>
    </location>
</feature>
<dbReference type="PANTHER" id="PTHR30478:SF0">
    <property type="entry name" value="BETA SLIDING CLAMP"/>
    <property type="match status" value="1"/>
</dbReference>
<dbReference type="AlphaFoldDB" id="A0A2H0UWL4"/>
<organism evidence="13 14">
    <name type="scientific">bacterium (Candidatus Gribaldobacteria) CG10_big_fil_rev_8_21_14_0_10_41_12</name>
    <dbReference type="NCBI Taxonomy" id="2014277"/>
    <lineage>
        <taxon>Bacteria</taxon>
        <taxon>Candidatus Gribaldobacteria</taxon>
    </lineage>
</organism>
<keyword evidence="8" id="KW-0238">DNA-binding</keyword>
<evidence type="ECO:0000256" key="3">
    <source>
        <dbReference type="ARBA" id="ARBA00022490"/>
    </source>
</evidence>
<evidence type="ECO:0000256" key="7">
    <source>
        <dbReference type="ARBA" id="ARBA00022932"/>
    </source>
</evidence>
<name>A0A2H0UWL4_9BACT</name>
<evidence type="ECO:0000259" key="11">
    <source>
        <dbReference type="Pfam" id="PF02767"/>
    </source>
</evidence>
<feature type="domain" description="DNA polymerase III beta sliding clamp C-terminal" evidence="12">
    <location>
        <begin position="252"/>
        <end position="371"/>
    </location>
</feature>
<evidence type="ECO:0000256" key="9">
    <source>
        <dbReference type="PIRNR" id="PIRNR000804"/>
    </source>
</evidence>
<dbReference type="InterPro" id="IPR001001">
    <property type="entry name" value="DNA_polIII_beta"/>
</dbReference>
<dbReference type="GO" id="GO:0003677">
    <property type="term" value="F:DNA binding"/>
    <property type="evidence" value="ECO:0007669"/>
    <property type="project" value="UniProtKB-UniRule"/>
</dbReference>
<dbReference type="Gene3D" id="3.70.10.10">
    <property type="match status" value="1"/>
</dbReference>
<comment type="caution">
    <text evidence="13">The sequence shown here is derived from an EMBL/GenBank/DDBJ whole genome shotgun (WGS) entry which is preliminary data.</text>
</comment>
<dbReference type="GO" id="GO:0005737">
    <property type="term" value="C:cytoplasm"/>
    <property type="evidence" value="ECO:0007669"/>
    <property type="project" value="UniProtKB-SubCell"/>
</dbReference>
<dbReference type="InterPro" id="IPR022634">
    <property type="entry name" value="DNA_polIII_beta_N"/>
</dbReference>
<comment type="similarity">
    <text evidence="2 9">Belongs to the beta sliding clamp family.</text>
</comment>
<evidence type="ECO:0000259" key="10">
    <source>
        <dbReference type="Pfam" id="PF00712"/>
    </source>
</evidence>
<dbReference type="GO" id="GO:0003887">
    <property type="term" value="F:DNA-directed DNA polymerase activity"/>
    <property type="evidence" value="ECO:0007669"/>
    <property type="project" value="UniProtKB-UniRule"/>
</dbReference>
<evidence type="ECO:0000259" key="12">
    <source>
        <dbReference type="Pfam" id="PF02768"/>
    </source>
</evidence>
<evidence type="ECO:0000256" key="5">
    <source>
        <dbReference type="ARBA" id="ARBA00022695"/>
    </source>
</evidence>
<dbReference type="GO" id="GO:0008408">
    <property type="term" value="F:3'-5' exonuclease activity"/>
    <property type="evidence" value="ECO:0007669"/>
    <property type="project" value="InterPro"/>
</dbReference>
<dbReference type="InterPro" id="IPR022635">
    <property type="entry name" value="DNA_polIII_beta_C"/>
</dbReference>
<dbReference type="SUPFAM" id="SSF55979">
    <property type="entry name" value="DNA clamp"/>
    <property type="match status" value="3"/>
</dbReference>
<dbReference type="CDD" id="cd00140">
    <property type="entry name" value="beta_clamp"/>
    <property type="match status" value="1"/>
</dbReference>
<dbReference type="Gene3D" id="3.10.150.10">
    <property type="entry name" value="DNA Polymerase III, subunit A, domain 2"/>
    <property type="match status" value="1"/>
</dbReference>
<sequence length="373" mass="41495">MKIEILRDLFKKALNASEKITRKISSLPALQNVLMTVEGNFLELTTTNLETTIRWWVLAKVSKKGQVAVPATFLANVVNLIPAEKLDLREDGQNLIITTPDQEVQIQGQDPAEFPIIPKISKNDFWQIETTTFTQALGLVVDIPAVSQIRPEISGVLIAVKADILKIVATDSFRLAEKTIKLNKNQGKDCSFILPQGAARELMNIFSQENGEISIFYNPNQALFELSNQEMSYPQINVLSRLIEGAYPNYQDIIPKKFVANLTINKDELVSQIKKAGLFSGRSSEVRLEITPKDGKLKVFSQTIETGKNEATLPCRAEGIAVKISFNYKFLLDGLNSVKGAEVTLELSENEGPCILRPVGDNSFLYVLMPIKL</sequence>
<keyword evidence="7 9" id="KW-0239">DNA-directed DNA polymerase</keyword>
<dbReference type="Pfam" id="PF02768">
    <property type="entry name" value="DNA_pol3_beta_3"/>
    <property type="match status" value="1"/>
</dbReference>
<dbReference type="Pfam" id="PF00712">
    <property type="entry name" value="DNA_pol3_beta"/>
    <property type="match status" value="1"/>
</dbReference>
<dbReference type="Proteomes" id="UP000228906">
    <property type="component" value="Unassembled WGS sequence"/>
</dbReference>
<evidence type="ECO:0000256" key="4">
    <source>
        <dbReference type="ARBA" id="ARBA00022679"/>
    </source>
</evidence>
<comment type="function">
    <text evidence="9">Confers DNA tethering and processivity to DNA polymerases and other proteins. Acts as a clamp, forming a ring around DNA (a reaction catalyzed by the clamp-loading complex) which diffuses in an ATP-independent manner freely and bidirectionally along dsDNA. Initially characterized for its ability to contact the catalytic subunit of DNA polymerase III (Pol III), a complex, multichain enzyme responsible for most of the replicative synthesis in bacteria; Pol III exhibits 3'-5' exonuclease proofreading activity. The beta chain is required for initiation of replication as well as for processivity of DNA replication.</text>
</comment>
<reference evidence="14" key="1">
    <citation type="submission" date="2017-09" db="EMBL/GenBank/DDBJ databases">
        <title>Depth-based differentiation of microbial function through sediment-hosted aquifers and enrichment of novel symbionts in the deep terrestrial subsurface.</title>
        <authorList>
            <person name="Probst A.J."/>
            <person name="Ladd B."/>
            <person name="Jarett J.K."/>
            <person name="Geller-Mcgrath D.E."/>
            <person name="Sieber C.M.K."/>
            <person name="Emerson J.B."/>
            <person name="Anantharaman K."/>
            <person name="Thomas B.C."/>
            <person name="Malmstrom R."/>
            <person name="Stieglmeier M."/>
            <person name="Klingl A."/>
            <person name="Woyke T."/>
            <person name="Ryan C.M."/>
            <person name="Banfield J.F."/>
        </authorList>
    </citation>
    <scope>NUCLEOTIDE SEQUENCE [LARGE SCALE GENOMIC DNA]</scope>
</reference>
<comment type="subcellular location">
    <subcellularLocation>
        <location evidence="1 9">Cytoplasm</location>
    </subcellularLocation>
</comment>
<comment type="subunit">
    <text evidence="9">Forms a ring-shaped head-to-tail homodimer around DNA.</text>
</comment>
<evidence type="ECO:0000313" key="13">
    <source>
        <dbReference type="EMBL" id="PIR91254.1"/>
    </source>
</evidence>
<dbReference type="GO" id="GO:0006271">
    <property type="term" value="P:DNA strand elongation involved in DNA replication"/>
    <property type="evidence" value="ECO:0007669"/>
    <property type="project" value="TreeGrafter"/>
</dbReference>
<dbReference type="GO" id="GO:0009360">
    <property type="term" value="C:DNA polymerase III complex"/>
    <property type="evidence" value="ECO:0007669"/>
    <property type="project" value="InterPro"/>
</dbReference>
<evidence type="ECO:0000256" key="6">
    <source>
        <dbReference type="ARBA" id="ARBA00022705"/>
    </source>
</evidence>
<evidence type="ECO:0000256" key="1">
    <source>
        <dbReference type="ARBA" id="ARBA00004496"/>
    </source>
</evidence>
<proteinExistence type="inferred from homology"/>
<dbReference type="NCBIfam" id="TIGR00663">
    <property type="entry name" value="dnan"/>
    <property type="match status" value="1"/>
</dbReference>
<gene>
    <name evidence="13" type="primary">dnaN</name>
    <name evidence="13" type="ORF">COU03_02580</name>
</gene>
<evidence type="ECO:0000256" key="8">
    <source>
        <dbReference type="ARBA" id="ARBA00023125"/>
    </source>
</evidence>
<dbReference type="Pfam" id="PF02767">
    <property type="entry name" value="DNA_pol3_beta_2"/>
    <property type="match status" value="1"/>
</dbReference>
<accession>A0A2H0UWL4</accession>
<dbReference type="EMBL" id="PFAV01000045">
    <property type="protein sequence ID" value="PIR91254.1"/>
    <property type="molecule type" value="Genomic_DNA"/>
</dbReference>